<dbReference type="SUPFAM" id="SSF47370">
    <property type="entry name" value="Bromodomain"/>
    <property type="match status" value="1"/>
</dbReference>
<dbReference type="PROSITE" id="PS50014">
    <property type="entry name" value="BROMODOMAIN_2"/>
    <property type="match status" value="1"/>
</dbReference>
<protein>
    <submittedName>
        <fullName evidence="5">Bromodomain-containing protein 8</fullName>
    </submittedName>
</protein>
<dbReference type="PANTHER" id="PTHR15398">
    <property type="entry name" value="BROMODOMAIN-CONTAINING PROTEIN 8"/>
    <property type="match status" value="1"/>
</dbReference>
<comment type="caution">
    <text evidence="5">The sequence shown here is derived from an EMBL/GenBank/DDBJ whole genome shotgun (WGS) entry which is preliminary data.</text>
</comment>
<dbReference type="OMA" id="YNMAEEM"/>
<dbReference type="GO" id="GO:0006325">
    <property type="term" value="P:chromatin organization"/>
    <property type="evidence" value="ECO:0007669"/>
    <property type="project" value="UniProtKB-ARBA"/>
</dbReference>
<proteinExistence type="predicted"/>
<evidence type="ECO:0000313" key="5">
    <source>
        <dbReference type="EMBL" id="ONH67348.1"/>
    </source>
</evidence>
<accession>A0A1V2L5Z8</accession>
<evidence type="ECO:0000259" key="4">
    <source>
        <dbReference type="PROSITE" id="PS50014"/>
    </source>
</evidence>
<keyword evidence="1 2" id="KW-0103">Bromodomain</keyword>
<feature type="region of interest" description="Disordered" evidence="3">
    <location>
        <begin position="164"/>
        <end position="392"/>
    </location>
</feature>
<feature type="compositionally biased region" description="Basic and acidic residues" evidence="3">
    <location>
        <begin position="334"/>
        <end position="359"/>
    </location>
</feature>
<feature type="compositionally biased region" description="Acidic residues" evidence="3">
    <location>
        <begin position="314"/>
        <end position="333"/>
    </location>
</feature>
<dbReference type="PANTHER" id="PTHR15398:SF4">
    <property type="entry name" value="BROMODOMAIN-CONTAINING PROTEIN 8 ISOFORM X1"/>
    <property type="match status" value="1"/>
</dbReference>
<reference evidence="6" key="1">
    <citation type="journal article" date="2017" name="Genome Announc.">
        <title>Genome sequences of Cyberlindnera fabianii 65, Pichia kudriavzevii 129, and Saccharomyces cerevisiae 131 isolated from fermented masau fruits in Zimbabwe.</title>
        <authorList>
            <person name="van Rijswijck I.M.H."/>
            <person name="Derks M.F.L."/>
            <person name="Abee T."/>
            <person name="de Ridder D."/>
            <person name="Smid E.J."/>
        </authorList>
    </citation>
    <scope>NUCLEOTIDE SEQUENCE [LARGE SCALE GENOMIC DNA]</scope>
    <source>
        <strain evidence="6">65</strain>
    </source>
</reference>
<dbReference type="EMBL" id="MPUK01000004">
    <property type="protein sequence ID" value="ONH67348.1"/>
    <property type="molecule type" value="Genomic_DNA"/>
</dbReference>
<dbReference type="VEuPathDB" id="FungiDB:BON22_2805"/>
<organism evidence="5 6">
    <name type="scientific">Cyberlindnera fabianii</name>
    <name type="common">Yeast</name>
    <name type="synonym">Hansenula fabianii</name>
    <dbReference type="NCBI Taxonomy" id="36022"/>
    <lineage>
        <taxon>Eukaryota</taxon>
        <taxon>Fungi</taxon>
        <taxon>Dikarya</taxon>
        <taxon>Ascomycota</taxon>
        <taxon>Saccharomycotina</taxon>
        <taxon>Saccharomycetes</taxon>
        <taxon>Phaffomycetales</taxon>
        <taxon>Phaffomycetaceae</taxon>
        <taxon>Cyberlindnera</taxon>
    </lineage>
</organism>
<dbReference type="Proteomes" id="UP000189513">
    <property type="component" value="Unassembled WGS sequence"/>
</dbReference>
<evidence type="ECO:0000313" key="6">
    <source>
        <dbReference type="Proteomes" id="UP000189513"/>
    </source>
</evidence>
<sequence length="499" mass="55077">MATTSVSSTHVFDLPAFHVLVLRVIEASVHTSINGVVSLDDMAAAINTNPLVLLLRKQMEEANPGLDASSPITKREVILTITRLFQSSEIEILGEGSPEFKLKISRSTFNKLIEKVYLKYKESVTADIRKDEDQFKKKLAEIALIEKGELDNVIIAEFNEKTATPPVNTTQSSKIEPADKPSTPSQKSIPLQPVNHKKPTPSTSQQSPVASENNTSQTIPDTQETISVPATAQEVPSSSQTQPSLRIPLTTAVQSPEPTKDSATTQSLDTATAVTSEPVKESTGTETPKPEAPELPADKDKNAVSMTKPSSEKVDDEDERTESDQSDDKDEEMVDAHEVQPSSPDEKEDSRKRNSRDSDAELEASTDMPQKKKLRASTSVTPSAVTSTPNKRLQHMANPLIAQISSYKYASTFLQPVNESSAPDYYKLIKEPRDLKTIKQMIKLGKIQTSEQLERDILLMFANAVMYNRTDTDVYGWARDMQLATDDMIKVFREADEAN</sequence>
<dbReference type="InterPro" id="IPR001487">
    <property type="entry name" value="Bromodomain"/>
</dbReference>
<feature type="domain" description="Bromo" evidence="4">
    <location>
        <begin position="405"/>
        <end position="475"/>
    </location>
</feature>
<keyword evidence="6" id="KW-1185">Reference proteome</keyword>
<feature type="compositionally biased region" description="Basic and acidic residues" evidence="3">
    <location>
        <begin position="288"/>
        <end position="302"/>
    </location>
</feature>
<gene>
    <name evidence="5" type="ORF">BON22_2805</name>
</gene>
<feature type="compositionally biased region" description="Polar residues" evidence="3">
    <location>
        <begin position="200"/>
        <end position="244"/>
    </location>
</feature>
<dbReference type="STRING" id="36022.A0A1V2L5Z8"/>
<dbReference type="Gene3D" id="1.20.920.10">
    <property type="entry name" value="Bromodomain-like"/>
    <property type="match status" value="1"/>
</dbReference>
<feature type="compositionally biased region" description="Polar residues" evidence="3">
    <location>
        <begin position="251"/>
        <end position="275"/>
    </location>
</feature>
<evidence type="ECO:0000256" key="1">
    <source>
        <dbReference type="ARBA" id="ARBA00023117"/>
    </source>
</evidence>
<feature type="compositionally biased region" description="Polar residues" evidence="3">
    <location>
        <begin position="164"/>
        <end position="174"/>
    </location>
</feature>
<dbReference type="InterPro" id="IPR036427">
    <property type="entry name" value="Bromodomain-like_sf"/>
</dbReference>
<evidence type="ECO:0000256" key="2">
    <source>
        <dbReference type="PROSITE-ProRule" id="PRU00035"/>
    </source>
</evidence>
<dbReference type="GO" id="GO:0035267">
    <property type="term" value="C:NuA4 histone acetyltransferase complex"/>
    <property type="evidence" value="ECO:0007669"/>
    <property type="project" value="TreeGrafter"/>
</dbReference>
<dbReference type="SMART" id="SM00297">
    <property type="entry name" value="BROMO"/>
    <property type="match status" value="1"/>
</dbReference>
<dbReference type="PRINTS" id="PR00503">
    <property type="entry name" value="BROMODOMAIN"/>
</dbReference>
<name>A0A1V2L5Z8_CYBFA</name>
<feature type="compositionally biased region" description="Low complexity" evidence="3">
    <location>
        <begin position="376"/>
        <end position="389"/>
    </location>
</feature>
<dbReference type="AlphaFoldDB" id="A0A1V2L5Z8"/>
<evidence type="ECO:0000256" key="3">
    <source>
        <dbReference type="SAM" id="MobiDB-lite"/>
    </source>
</evidence>
<dbReference type="Pfam" id="PF00439">
    <property type="entry name" value="Bromodomain"/>
    <property type="match status" value="1"/>
</dbReference>